<dbReference type="EMBL" id="NGJK01000005">
    <property type="protein sequence ID" value="RAP03793.1"/>
    <property type="molecule type" value="Genomic_DNA"/>
</dbReference>
<dbReference type="InterPro" id="IPR023140">
    <property type="entry name" value="DUF357"/>
</dbReference>
<reference evidence="2 3" key="1">
    <citation type="submission" date="2017-05" db="EMBL/GenBank/DDBJ databases">
        <title>Host range expansion of the Methanosphaera genus to humans and monogastric animals involves recent and extensive reduction in genome content.</title>
        <authorList>
            <person name="Hoedt E.C."/>
            <person name="Volmer J.G."/>
            <person name="Parks D.H."/>
            <person name="Rosewarne C.P."/>
            <person name="Denman S.E."/>
            <person name="Mcsweeney C.S."/>
            <person name="O Cuiv P."/>
            <person name="Hugenholtz P."/>
            <person name="Tyson G.W."/>
            <person name="Morrison M."/>
        </authorList>
    </citation>
    <scope>NUCLEOTIDE SEQUENCE [LARGE SCALE GENOMIC DNA]</scope>
    <source>
        <strain evidence="2 3">PA5</strain>
    </source>
</reference>
<dbReference type="GeneID" id="3855623"/>
<evidence type="ECO:0000259" key="1">
    <source>
        <dbReference type="Pfam" id="PF04010"/>
    </source>
</evidence>
<dbReference type="SUPFAM" id="SSF158372">
    <property type="entry name" value="AF1782-like"/>
    <property type="match status" value="1"/>
</dbReference>
<dbReference type="Pfam" id="PF04010">
    <property type="entry name" value="DUF357"/>
    <property type="match status" value="1"/>
</dbReference>
<evidence type="ECO:0000313" key="3">
    <source>
        <dbReference type="Proteomes" id="UP000248557"/>
    </source>
</evidence>
<proteinExistence type="predicted"/>
<protein>
    <recommendedName>
        <fullName evidence="1">DUF357 domain-containing protein</fullName>
    </recommendedName>
</protein>
<dbReference type="Gene3D" id="1.20.1270.90">
    <property type="entry name" value="AF1782-like"/>
    <property type="match status" value="1"/>
</dbReference>
<dbReference type="AlphaFoldDB" id="A0A328Q2L9"/>
<organism evidence="2 3">
    <name type="scientific">Methanosphaera stadtmanae</name>
    <dbReference type="NCBI Taxonomy" id="2317"/>
    <lineage>
        <taxon>Archaea</taxon>
        <taxon>Methanobacteriati</taxon>
        <taxon>Methanobacteriota</taxon>
        <taxon>Methanomada group</taxon>
        <taxon>Methanobacteria</taxon>
        <taxon>Methanobacteriales</taxon>
        <taxon>Methanobacteriaceae</taxon>
        <taxon>Methanosphaera</taxon>
    </lineage>
</organism>
<evidence type="ECO:0000313" key="2">
    <source>
        <dbReference type="EMBL" id="RAP03793.1"/>
    </source>
</evidence>
<name>A0A328Q2L9_9EURY</name>
<feature type="domain" description="DUF357" evidence="1">
    <location>
        <begin position="10"/>
        <end position="75"/>
    </location>
</feature>
<accession>A0A328Q2L9</accession>
<sequence length="80" mass="9565">MQPKERIDKDLRIFEENIEPVEKLDLTQKEVLVKDMAKRYYEDTKYYLKIDDELTSFACIAYAHGLLDSLRIMYNLIDDS</sequence>
<dbReference type="InterPro" id="IPR036809">
    <property type="entry name" value="AF1782-like_sf"/>
</dbReference>
<gene>
    <name evidence="2" type="ORF">CA615_00470</name>
</gene>
<dbReference type="RefSeq" id="WP_011405712.1">
    <property type="nucleotide sequence ID" value="NZ_CATZNA010000006.1"/>
</dbReference>
<comment type="caution">
    <text evidence="2">The sequence shown here is derived from an EMBL/GenBank/DDBJ whole genome shotgun (WGS) entry which is preliminary data.</text>
</comment>
<dbReference type="Proteomes" id="UP000248557">
    <property type="component" value="Unassembled WGS sequence"/>
</dbReference>
<dbReference type="OMA" id="CITYAHG"/>